<keyword evidence="1" id="KW-0677">Repeat</keyword>
<evidence type="ECO:0008006" key="7">
    <source>
        <dbReference type="Google" id="ProtNLM"/>
    </source>
</evidence>
<feature type="region of interest" description="Disordered" evidence="2">
    <location>
        <begin position="1435"/>
        <end position="1480"/>
    </location>
</feature>
<proteinExistence type="predicted"/>
<dbReference type="InterPro" id="IPR031350">
    <property type="entry name" value="Goodbye_dom"/>
</dbReference>
<dbReference type="Proteomes" id="UP000813444">
    <property type="component" value="Unassembled WGS sequence"/>
</dbReference>
<dbReference type="Gene3D" id="3.40.50.300">
    <property type="entry name" value="P-loop containing nucleotide triphosphate hydrolases"/>
    <property type="match status" value="1"/>
</dbReference>
<dbReference type="PANTHER" id="PTHR10039:SF17">
    <property type="entry name" value="FUNGAL STAND N-TERMINAL GOODBYE DOMAIN-CONTAINING PROTEIN-RELATED"/>
    <property type="match status" value="1"/>
</dbReference>
<sequence length="1597" mass="180169">MTIAESPTMASNAVTFGAGFDQEINDAWRQVEERVLQMSGGDAGKFRGNLAIEDVLQNLDDNRARDKKASEKYSTIRNVFNRTLQCIETVGGIVADGASYAFAPASTCFNALTFVIQAWKGYEGIFESLASLLEKCTEFLDRLTYYKSEARFMDAKLTRVACEHLQIFVEICDHSLKLRSKRYKVAAFMKQMFLNDDEVQGLLENMKNLIDKERGLVSAQTWKSSNEAAANSRDGLNLTRELHSTFMDGKNDSKREKDVQKWKLAIVDALEMDRTIVLDKNTQEPWEKAWIRNKGKIIEGSGEWLIEHELFNSWMPKDPNTDLKHKDSWILGIEGGDGSGKTLLASNVILHLRKMRNIETQSQVPGSRIIVAHNFFDTNSKSSQPSLDAAAFTRQLICQLALADEAFMKSAAAICEKNKVFKNALDMWNQLVVENADLLNLDVVFFIVLDGLTPGTNTQVFVDVLRQLFKAGDKLMNKIRVLITGMSDVFKAIEDEVAARLADEEEASGAANQWLGKVHKVKLGEPNKQDIQLFINNRLNSMDIFKDRTRRGVVDMRSKILEELTLSTQGDFYKINRVLDNISNTDNIEEINHYLESAGQTRPDQIEADIETLNRVRSAKEISEINEIILWVEWAYRWFNPSVMEAAIAIKQGGTGTSLMPLEAKIKTRYTIFTIDADGDVAYKIDQIPEKIPTKSLSSTATDEDSIHPSEVAIIKHYLTTICPPELYGKFGFDDFFKSKMVQKGNYIHKDPDNAHINLLIRCLRYFIVRQDDNRKYANNSDGTLNIERYARQYLTQHLQEVDLSLAERSLKAQAGKALVEFFNDPEALSFFLYLCSPGPIDLHDPEVDVRNEQVLQAIMWRRWHGYNFSYEIASCLMKWLEDSAVVEHVKDHPFVAAYRAATGDDLLLAMWGTAMRHVAEKLFRESGLSRKDAVYSLTFIYRLLDQDALPPFSVKDDKEGIQPEIDFPITLEMFKTVEEWAEKTLEIPVKDGEWEARAAWLLMLISNESLPKTAAEERARKALELDPDNWRAAYVISKISTSATESLALLQGLVDRFSSDPEWTQEGDSSSPRLIVLAEMIYDLGDKYWGPEEEEEGQKEEGEATPSEAHSMVNEDKAIEIYSKILLFPQYYGIIQPFYRVLKRYADRKKWDLIIAFLENLLKQSQQSVVESAGEGSVVIDPATSASSGEVGEEDVAPLRQSAGLFITRGFVYEIYDLMPPVLIDTIKARPDKFDLLLSLYSESDRLTSIIQRFYCRSRQARTFVAVGHGDKAVEWWEESLKDEGLIDEVKVNALAELIPVLVELASREGTSTADAAAYHKKIEDYYVEYENTLAQNPSVFSHFAGYYSKKGDTARVKKLLQGSIKSSLEMLADDDLSNDEWSLWNLNKAFSIAEDIVNLEAVLEVMAHTKKAQVEENRRQLAVWNRKVQGYGKEVEKKEEADKEGSAGEGGMASSGGESDGQPNAAEGTEGKTPAWEWRRPADGEITSAPFEVHPAIVHCDGTCGKFFEHAGGIWHCLSCAGERQFEDECYQKLQDGSLTVELCAKDHKFIRIPDRDEADLNAVPLGSVHYNGAVITVEEWKESVGAKYLQAAAA</sequence>
<reference evidence="5" key="1">
    <citation type="journal article" date="2021" name="Nat. Commun.">
        <title>Genetic determinants of endophytism in the Arabidopsis root mycobiome.</title>
        <authorList>
            <person name="Mesny F."/>
            <person name="Miyauchi S."/>
            <person name="Thiergart T."/>
            <person name="Pickel B."/>
            <person name="Atanasova L."/>
            <person name="Karlsson M."/>
            <person name="Huettel B."/>
            <person name="Barry K.W."/>
            <person name="Haridas S."/>
            <person name="Chen C."/>
            <person name="Bauer D."/>
            <person name="Andreopoulos W."/>
            <person name="Pangilinan J."/>
            <person name="LaButti K."/>
            <person name="Riley R."/>
            <person name="Lipzen A."/>
            <person name="Clum A."/>
            <person name="Drula E."/>
            <person name="Henrissat B."/>
            <person name="Kohler A."/>
            <person name="Grigoriev I.V."/>
            <person name="Martin F.M."/>
            <person name="Hacquard S."/>
        </authorList>
    </citation>
    <scope>NUCLEOTIDE SEQUENCE</scope>
    <source>
        <strain evidence="5">MPI-CAGE-CH-0235</strain>
    </source>
</reference>
<evidence type="ECO:0000259" key="3">
    <source>
        <dbReference type="Pfam" id="PF17109"/>
    </source>
</evidence>
<feature type="domain" description="Nephrocystin 3-like N-terminal" evidence="4">
    <location>
        <begin position="300"/>
        <end position="484"/>
    </location>
</feature>
<feature type="compositionally biased region" description="Basic and acidic residues" evidence="2">
    <location>
        <begin position="1435"/>
        <end position="1448"/>
    </location>
</feature>
<evidence type="ECO:0000313" key="6">
    <source>
        <dbReference type="Proteomes" id="UP000813444"/>
    </source>
</evidence>
<comment type="caution">
    <text evidence="5">The sequence shown here is derived from an EMBL/GenBank/DDBJ whole genome shotgun (WGS) entry which is preliminary data.</text>
</comment>
<dbReference type="CDD" id="cd20805">
    <property type="entry name" value="C1_DGK_rpt2"/>
    <property type="match status" value="1"/>
</dbReference>
<evidence type="ECO:0000259" key="4">
    <source>
        <dbReference type="Pfam" id="PF24883"/>
    </source>
</evidence>
<name>A0A8K0SMU6_9HYPO</name>
<dbReference type="PANTHER" id="PTHR10039">
    <property type="entry name" value="AMELOGENIN"/>
    <property type="match status" value="1"/>
</dbReference>
<dbReference type="EMBL" id="JAGPNK010000013">
    <property type="protein sequence ID" value="KAH7309813.1"/>
    <property type="molecule type" value="Genomic_DNA"/>
</dbReference>
<protein>
    <recommendedName>
        <fullName evidence="7">Fungal STAND N-terminal Goodbye domain-containing protein</fullName>
    </recommendedName>
</protein>
<feature type="domain" description="Fungal STAND N-terminal Goodbye" evidence="3">
    <location>
        <begin position="45"/>
        <end position="146"/>
    </location>
</feature>
<dbReference type="Pfam" id="PF24883">
    <property type="entry name" value="NPHP3_N"/>
    <property type="match status" value="1"/>
</dbReference>
<evidence type="ECO:0000256" key="1">
    <source>
        <dbReference type="ARBA" id="ARBA00022737"/>
    </source>
</evidence>
<dbReference type="OrthoDB" id="2913095at2759"/>
<dbReference type="InterPro" id="IPR027417">
    <property type="entry name" value="P-loop_NTPase"/>
</dbReference>
<organism evidence="5 6">
    <name type="scientific">Stachybotrys elegans</name>
    <dbReference type="NCBI Taxonomy" id="80388"/>
    <lineage>
        <taxon>Eukaryota</taxon>
        <taxon>Fungi</taxon>
        <taxon>Dikarya</taxon>
        <taxon>Ascomycota</taxon>
        <taxon>Pezizomycotina</taxon>
        <taxon>Sordariomycetes</taxon>
        <taxon>Hypocreomycetidae</taxon>
        <taxon>Hypocreales</taxon>
        <taxon>Stachybotryaceae</taxon>
        <taxon>Stachybotrys</taxon>
    </lineage>
</organism>
<dbReference type="Pfam" id="PF17109">
    <property type="entry name" value="Goodbye"/>
    <property type="match status" value="1"/>
</dbReference>
<evidence type="ECO:0000256" key="2">
    <source>
        <dbReference type="SAM" id="MobiDB-lite"/>
    </source>
</evidence>
<keyword evidence="6" id="KW-1185">Reference proteome</keyword>
<feature type="region of interest" description="Disordered" evidence="2">
    <location>
        <begin position="1092"/>
        <end position="1111"/>
    </location>
</feature>
<accession>A0A8K0SMU6</accession>
<dbReference type="SUPFAM" id="SSF52540">
    <property type="entry name" value="P-loop containing nucleoside triphosphate hydrolases"/>
    <property type="match status" value="1"/>
</dbReference>
<dbReference type="InterPro" id="IPR056884">
    <property type="entry name" value="NPHP3-like_N"/>
</dbReference>
<evidence type="ECO:0000313" key="5">
    <source>
        <dbReference type="EMBL" id="KAH7309813.1"/>
    </source>
</evidence>
<gene>
    <name evidence="5" type="ORF">B0I35DRAFT_440677</name>
</gene>